<dbReference type="InterPro" id="IPR030470">
    <property type="entry name" value="UbiA_prenylTrfase_CS"/>
</dbReference>
<dbReference type="InterPro" id="IPR006369">
    <property type="entry name" value="Protohaem_IX_farnesylTrfase"/>
</dbReference>
<feature type="transmembrane region" description="Helical" evidence="11">
    <location>
        <begin position="85"/>
        <end position="103"/>
    </location>
</feature>
<evidence type="ECO:0000313" key="13">
    <source>
        <dbReference type="Proteomes" id="UP000266720"/>
    </source>
</evidence>
<dbReference type="PANTHER" id="PTHR43448:SF2">
    <property type="entry name" value="PROTOHEME IX FARNESYLTRANSFERASE, MITOCHONDRIAL"/>
    <property type="match status" value="1"/>
</dbReference>
<evidence type="ECO:0000256" key="9">
    <source>
        <dbReference type="ARBA" id="ARBA00023136"/>
    </source>
</evidence>
<feature type="transmembrane region" description="Helical" evidence="11">
    <location>
        <begin position="209"/>
        <end position="228"/>
    </location>
</feature>
<dbReference type="InterPro" id="IPR000537">
    <property type="entry name" value="UbiA_prenyltransferase"/>
</dbReference>
<dbReference type="InterPro" id="IPR044878">
    <property type="entry name" value="UbiA_sf"/>
</dbReference>
<dbReference type="RefSeq" id="WP_052885526.1">
    <property type="nucleotide sequence ID" value="NZ_CP007493.1"/>
</dbReference>
<dbReference type="CDD" id="cd13957">
    <property type="entry name" value="PT_UbiA_Cox10"/>
    <property type="match status" value="1"/>
</dbReference>
<comment type="catalytic activity">
    <reaction evidence="10 11">
        <text>heme b + (2E,6E)-farnesyl diphosphate + H2O = Fe(II)-heme o + diphosphate</text>
        <dbReference type="Rhea" id="RHEA:28070"/>
        <dbReference type="ChEBI" id="CHEBI:15377"/>
        <dbReference type="ChEBI" id="CHEBI:33019"/>
        <dbReference type="ChEBI" id="CHEBI:60344"/>
        <dbReference type="ChEBI" id="CHEBI:60530"/>
        <dbReference type="ChEBI" id="CHEBI:175763"/>
        <dbReference type="EC" id="2.5.1.141"/>
    </reaction>
</comment>
<proteinExistence type="inferred from homology"/>
<comment type="pathway">
    <text evidence="3 11">Porphyrin-containing compound metabolism; heme O biosynthesis; heme O from protoheme: step 1/1.</text>
</comment>
<protein>
    <recommendedName>
        <fullName evidence="11">Protoheme IX farnesyltransferase</fullName>
        <ecNumber evidence="11">2.5.1.141</ecNumber>
    </recommendedName>
    <alternativeName>
        <fullName evidence="11">Heme B farnesyltransferase</fullName>
    </alternativeName>
    <alternativeName>
        <fullName evidence="11">Heme O synthase</fullName>
    </alternativeName>
</protein>
<comment type="similarity">
    <text evidence="11">Belongs to the UbiA prenyltransferase family. Protoheme IX farnesyltransferase subfamily.</text>
</comment>
<evidence type="ECO:0000256" key="7">
    <source>
        <dbReference type="ARBA" id="ARBA00022989"/>
    </source>
</evidence>
<dbReference type="AlphaFoldDB" id="A0A3G1A7H1"/>
<comment type="miscellaneous">
    <text evidence="11">Carbon 2 of the heme B porphyrin ring is defined according to the Fischer nomenclature.</text>
</comment>
<evidence type="ECO:0000256" key="1">
    <source>
        <dbReference type="ARBA" id="ARBA00004019"/>
    </source>
</evidence>
<dbReference type="GO" id="GO:0008495">
    <property type="term" value="F:protoheme IX farnesyltransferase activity"/>
    <property type="evidence" value="ECO:0007669"/>
    <property type="project" value="UniProtKB-UniRule"/>
</dbReference>
<evidence type="ECO:0000256" key="10">
    <source>
        <dbReference type="ARBA" id="ARBA00047690"/>
    </source>
</evidence>
<dbReference type="UniPathway" id="UPA00834">
    <property type="reaction ID" value="UER00712"/>
</dbReference>
<evidence type="ECO:0000256" key="11">
    <source>
        <dbReference type="HAMAP-Rule" id="MF_00154"/>
    </source>
</evidence>
<evidence type="ECO:0000256" key="4">
    <source>
        <dbReference type="ARBA" id="ARBA00010223"/>
    </source>
</evidence>
<comment type="subcellular location">
    <subcellularLocation>
        <location evidence="2 11">Cell membrane</location>
        <topology evidence="2 11">Multi-pass membrane protein</topology>
    </subcellularLocation>
</comment>
<evidence type="ECO:0000256" key="6">
    <source>
        <dbReference type="ARBA" id="ARBA00022692"/>
    </source>
</evidence>
<reference evidence="13" key="1">
    <citation type="book" date="2010" name="EXTREMOPHILES" publisher="0:0-0">
        <title>Complete genome sequences of ten hyperthermophilic archaea reveal their metabolic capabilities and possible ecological roles.</title>
        <editorList>
            <person name="?"/>
        </editorList>
        <authorList>
            <person name="Ravin N.V."/>
            <person name="Mardanov A.V."/>
            <person name="Bonch-Osmolovskaya E.A."/>
            <person name="Skryabin K.G."/>
        </authorList>
    </citation>
    <scope>NUCLEOTIDE SEQUENCE [LARGE SCALE GENOMIC DNA]</scope>
    <source>
        <strain evidence="13">1505</strain>
    </source>
</reference>
<gene>
    <name evidence="11" type="primary">ctaB</name>
    <name evidence="12" type="ORF">TCARB_0123</name>
</gene>
<dbReference type="NCBIfam" id="TIGR01473">
    <property type="entry name" value="cyoE_ctaB"/>
    <property type="match status" value="1"/>
</dbReference>
<dbReference type="GO" id="GO:0048034">
    <property type="term" value="P:heme O biosynthetic process"/>
    <property type="evidence" value="ECO:0007669"/>
    <property type="project" value="UniProtKB-UniRule"/>
</dbReference>
<dbReference type="GeneID" id="16573701"/>
<name>A0A3G1A7H1_9CREN</name>
<dbReference type="Gene3D" id="1.10.357.140">
    <property type="entry name" value="UbiA prenyltransferase"/>
    <property type="match status" value="1"/>
</dbReference>
<keyword evidence="5 11" id="KW-0808">Transferase</keyword>
<keyword evidence="6 11" id="KW-0812">Transmembrane</keyword>
<feature type="transmembrane region" description="Helical" evidence="11">
    <location>
        <begin position="163"/>
        <end position="188"/>
    </location>
</feature>
<feature type="transmembrane region" description="Helical" evidence="11">
    <location>
        <begin position="137"/>
        <end position="157"/>
    </location>
</feature>
<sequence>MGKLKDFMEVFKVKQTLLLLITGICSYLEGLRIAGKPFDALSFLAVSLSMFLTISGTTGVNMVLDADIDSLMFRTKNRPIPMNRLTKRETLVTSMLLIVTGLVCGLLVNVYVATSGLLGFLIDIGVYTWLLKRKSPWSVVFGGFAGGMPALGGWAGATGSFGLGGVMLMLLVAVWSSLHIWTLATYYVDDYRKANVPMLPVVYGEKRGVQGSFLVALIVLFISSAIYYLGLISIWGYVISVIPLLLAIVFLAMSLRRGNYRDASFRAFKMVNMFMGLFFLLLALS</sequence>
<evidence type="ECO:0000256" key="8">
    <source>
        <dbReference type="ARBA" id="ARBA00023133"/>
    </source>
</evidence>
<dbReference type="HAMAP" id="MF_00154">
    <property type="entry name" value="CyoE_CtaB"/>
    <property type="match status" value="1"/>
</dbReference>
<dbReference type="PANTHER" id="PTHR43448">
    <property type="entry name" value="PROTOHEME IX FARNESYLTRANSFERASE, MITOCHONDRIAL"/>
    <property type="match status" value="1"/>
</dbReference>
<keyword evidence="8 11" id="KW-0350">Heme biosynthesis</keyword>
<keyword evidence="7 11" id="KW-1133">Transmembrane helix</keyword>
<keyword evidence="9 11" id="KW-0472">Membrane</keyword>
<evidence type="ECO:0000256" key="2">
    <source>
        <dbReference type="ARBA" id="ARBA00004651"/>
    </source>
</evidence>
<evidence type="ECO:0000313" key="12">
    <source>
        <dbReference type="EMBL" id="AJB41201.1"/>
    </source>
</evidence>
<comment type="function">
    <text evidence="1 11">Converts heme B (protoheme IX) to heme O by substitution of the vinyl group on carbon 2 of heme B porphyrin ring with a hydroxyethyl farnesyl side group.</text>
</comment>
<comment type="similarity">
    <text evidence="4">In the C-terminal section; belongs to the UbiA prenyltransferase family. Protoheme IX farnesyltransferase subfamily.</text>
</comment>
<dbReference type="GO" id="GO:0005886">
    <property type="term" value="C:plasma membrane"/>
    <property type="evidence" value="ECO:0007669"/>
    <property type="project" value="UniProtKB-SubCell"/>
</dbReference>
<accession>A0A3G1A7H1</accession>
<feature type="transmembrane region" description="Helical" evidence="11">
    <location>
        <begin position="40"/>
        <end position="64"/>
    </location>
</feature>
<dbReference type="PROSITE" id="PS00943">
    <property type="entry name" value="UBIA"/>
    <property type="match status" value="1"/>
</dbReference>
<dbReference type="EC" id="2.5.1.141" evidence="11"/>
<dbReference type="STRING" id="697581.TCARB_0123"/>
<evidence type="ECO:0000256" key="3">
    <source>
        <dbReference type="ARBA" id="ARBA00004919"/>
    </source>
</evidence>
<organism evidence="12 13">
    <name type="scientific">Thermofilum adornatum 1505</name>
    <dbReference type="NCBI Taxonomy" id="697581"/>
    <lineage>
        <taxon>Archaea</taxon>
        <taxon>Thermoproteota</taxon>
        <taxon>Thermoprotei</taxon>
        <taxon>Thermofilales</taxon>
        <taxon>Thermofilaceae</taxon>
        <taxon>Thermofilum</taxon>
    </lineage>
</organism>
<feature type="transmembrane region" description="Helical" evidence="11">
    <location>
        <begin position="267"/>
        <end position="284"/>
    </location>
</feature>
<dbReference type="KEGG" id="tcb:TCARB_0123"/>
<dbReference type="GeneID" id="25405584"/>
<dbReference type="Pfam" id="PF01040">
    <property type="entry name" value="UbiA"/>
    <property type="match status" value="1"/>
</dbReference>
<evidence type="ECO:0000256" key="5">
    <source>
        <dbReference type="ARBA" id="ARBA00022679"/>
    </source>
</evidence>
<dbReference type="Proteomes" id="UP000266720">
    <property type="component" value="Chromosome"/>
</dbReference>
<dbReference type="EMBL" id="CP007493">
    <property type="protein sequence ID" value="AJB41201.1"/>
    <property type="molecule type" value="Genomic_DNA"/>
</dbReference>
<keyword evidence="11" id="KW-1003">Cell membrane</keyword>
<feature type="transmembrane region" description="Helical" evidence="11">
    <location>
        <begin position="234"/>
        <end position="255"/>
    </location>
</feature>